<reference evidence="1" key="1">
    <citation type="journal article" date="2014" name="Genome Announc.">
        <title>De novo whole-genome sequence and genome annotation of Lichtheimia ramosa.</title>
        <authorList>
            <person name="Linde J."/>
            <person name="Schwartze V."/>
            <person name="Binder U."/>
            <person name="Lass-Florl C."/>
            <person name="Voigt K."/>
            <person name="Horn F."/>
        </authorList>
    </citation>
    <scope>NUCLEOTIDE SEQUENCE</scope>
    <source>
        <strain evidence="1">JMRC FSU:6197</strain>
    </source>
</reference>
<sequence length="160" mass="18484">MQTDPAQEKLYWDEQIPSKNDHEFYAFPKEQVTTDDVIRAREALKRRQRRGIEKSILRTTAELEEFHYSFANQVDGAYLKGSRDHYYVTCSGTSFLKENSRSIAEKMARLKRMIAENKPEPASTTPASSSTSNTMDLEAVYRSKLEASRTCFMSKVLFSY</sequence>
<accession>A0A077WFH7</accession>
<evidence type="ECO:0000313" key="1">
    <source>
        <dbReference type="EMBL" id="CDS05884.1"/>
    </source>
</evidence>
<protein>
    <submittedName>
        <fullName evidence="1">Uncharacterized protein</fullName>
    </submittedName>
</protein>
<dbReference type="OrthoDB" id="10398529at2759"/>
<name>A0A077WFH7_9FUNG</name>
<dbReference type="AlphaFoldDB" id="A0A077WFH7"/>
<proteinExistence type="predicted"/>
<organism evidence="1">
    <name type="scientific">Lichtheimia ramosa</name>
    <dbReference type="NCBI Taxonomy" id="688394"/>
    <lineage>
        <taxon>Eukaryota</taxon>
        <taxon>Fungi</taxon>
        <taxon>Fungi incertae sedis</taxon>
        <taxon>Mucoromycota</taxon>
        <taxon>Mucoromycotina</taxon>
        <taxon>Mucoromycetes</taxon>
        <taxon>Mucorales</taxon>
        <taxon>Lichtheimiaceae</taxon>
        <taxon>Lichtheimia</taxon>
    </lineage>
</organism>
<dbReference type="EMBL" id="LK023318">
    <property type="protein sequence ID" value="CDS05884.1"/>
    <property type="molecule type" value="Genomic_DNA"/>
</dbReference>
<gene>
    <name evidence="1" type="ORF">LRAMOSA08412</name>
</gene>